<dbReference type="PANTHER" id="PTHR17630:SF44">
    <property type="entry name" value="PROTEIN AIM2"/>
    <property type="match status" value="1"/>
</dbReference>
<dbReference type="RefSeq" id="XP_069208172.1">
    <property type="nucleotide sequence ID" value="XM_069353530.1"/>
</dbReference>
<dbReference type="GeneID" id="95986077"/>
<comment type="caution">
    <text evidence="2">The sequence shown here is derived from an EMBL/GenBank/DDBJ whole genome shotgun (WGS) entry which is preliminary data.</text>
</comment>
<accession>A0ABR3Q1G2</accession>
<keyword evidence="3" id="KW-1185">Reference proteome</keyword>
<evidence type="ECO:0000313" key="2">
    <source>
        <dbReference type="EMBL" id="KAL1408228.1"/>
    </source>
</evidence>
<dbReference type="Proteomes" id="UP001565368">
    <property type="component" value="Unassembled WGS sequence"/>
</dbReference>
<dbReference type="SUPFAM" id="SSF53474">
    <property type="entry name" value="alpha/beta-Hydrolases"/>
    <property type="match status" value="1"/>
</dbReference>
<gene>
    <name evidence="2" type="ORF">Q8F55_005034</name>
</gene>
<dbReference type="EMBL" id="JBBXJM010000004">
    <property type="protein sequence ID" value="KAL1408228.1"/>
    <property type="molecule type" value="Genomic_DNA"/>
</dbReference>
<evidence type="ECO:0000259" key="1">
    <source>
        <dbReference type="Pfam" id="PF01738"/>
    </source>
</evidence>
<proteinExistence type="predicted"/>
<dbReference type="InterPro" id="IPR002925">
    <property type="entry name" value="Dienelactn_hydro"/>
</dbReference>
<reference evidence="2 3" key="1">
    <citation type="submission" date="2023-08" db="EMBL/GenBank/DDBJ databases">
        <title>Annotated Genome Sequence of Vanrija albida AlHP1.</title>
        <authorList>
            <person name="Herzog R."/>
        </authorList>
    </citation>
    <scope>NUCLEOTIDE SEQUENCE [LARGE SCALE GENOMIC DNA]</scope>
    <source>
        <strain evidence="2 3">AlHP1</strain>
    </source>
</reference>
<protein>
    <recommendedName>
        <fullName evidence="1">Dienelactone hydrolase domain-containing protein</fullName>
    </recommendedName>
</protein>
<dbReference type="Gene3D" id="3.40.50.1820">
    <property type="entry name" value="alpha/beta hydrolase"/>
    <property type="match status" value="1"/>
</dbReference>
<dbReference type="Pfam" id="PF01738">
    <property type="entry name" value="DLH"/>
    <property type="match status" value="1"/>
</dbReference>
<name>A0ABR3Q1G2_9TREE</name>
<dbReference type="PANTHER" id="PTHR17630">
    <property type="entry name" value="DIENELACTONE HYDROLASE"/>
    <property type="match status" value="1"/>
</dbReference>
<dbReference type="InterPro" id="IPR029058">
    <property type="entry name" value="AB_hydrolase_fold"/>
</dbReference>
<evidence type="ECO:0000313" key="3">
    <source>
        <dbReference type="Proteomes" id="UP001565368"/>
    </source>
</evidence>
<sequence length="277" mass="29356">MAPFLPISPCCVQGSILPGTPRGTFEPAGGARSLGRYVVRPEGGSKSPKAALVLFYDIFGFQIPNPKLLADAFCTALGVDVIVPDYMPAGLPADHLAAALEAYPGEKAAQGWLARAWGKLSLLRVLPYAGGMRDGAVNPKGEVAVAELKAEGYTRLVGIGYCRGGSVLTHLLSSGAALDAAVVVHPGVEAERWGKIVKPTLWLLSDPAHEHFFKPAQVAQLEATFARTHAPFELKVYDDTVHGFGARPALEHAATRAAFEDANARAVAFARRHLGLE</sequence>
<organism evidence="2 3">
    <name type="scientific">Vanrija albida</name>
    <dbReference type="NCBI Taxonomy" id="181172"/>
    <lineage>
        <taxon>Eukaryota</taxon>
        <taxon>Fungi</taxon>
        <taxon>Dikarya</taxon>
        <taxon>Basidiomycota</taxon>
        <taxon>Agaricomycotina</taxon>
        <taxon>Tremellomycetes</taxon>
        <taxon>Trichosporonales</taxon>
        <taxon>Trichosporonaceae</taxon>
        <taxon>Vanrija</taxon>
    </lineage>
</organism>
<feature type="domain" description="Dienelactone hydrolase" evidence="1">
    <location>
        <begin position="37"/>
        <end position="272"/>
    </location>
</feature>